<proteinExistence type="predicted"/>
<dbReference type="InterPro" id="IPR015943">
    <property type="entry name" value="WD40/YVTN_repeat-like_dom_sf"/>
</dbReference>
<comment type="caution">
    <text evidence="3">The sequence shown here is derived from an EMBL/GenBank/DDBJ whole genome shotgun (WGS) entry which is preliminary data.</text>
</comment>
<feature type="compositionally biased region" description="Polar residues" evidence="2">
    <location>
        <begin position="192"/>
        <end position="206"/>
    </location>
</feature>
<reference evidence="3" key="1">
    <citation type="journal article" date="2020" name="Fungal Divers.">
        <title>Resolving the Mortierellaceae phylogeny through synthesis of multi-gene phylogenetics and phylogenomics.</title>
        <authorList>
            <person name="Vandepol N."/>
            <person name="Liber J."/>
            <person name="Desiro A."/>
            <person name="Na H."/>
            <person name="Kennedy M."/>
            <person name="Barry K."/>
            <person name="Grigoriev I.V."/>
            <person name="Miller A.N."/>
            <person name="O'Donnell K."/>
            <person name="Stajich J.E."/>
            <person name="Bonito G."/>
        </authorList>
    </citation>
    <scope>NUCLEOTIDE SEQUENCE</scope>
    <source>
        <strain evidence="3">NVP1</strain>
    </source>
</reference>
<dbReference type="EMBL" id="JAAAUY010000778">
    <property type="protein sequence ID" value="KAF9326472.1"/>
    <property type="molecule type" value="Genomic_DNA"/>
</dbReference>
<dbReference type="Gene3D" id="1.25.10.10">
    <property type="entry name" value="Leucine-rich Repeat Variant"/>
    <property type="match status" value="1"/>
</dbReference>
<accession>A0A9P5SG79</accession>
<dbReference type="AlphaFoldDB" id="A0A9P5SG79"/>
<feature type="compositionally biased region" description="Low complexity" evidence="2">
    <location>
        <begin position="662"/>
        <end position="680"/>
    </location>
</feature>
<feature type="repeat" description="WD" evidence="1">
    <location>
        <begin position="606"/>
        <end position="638"/>
    </location>
</feature>
<evidence type="ECO:0000256" key="2">
    <source>
        <dbReference type="SAM" id="MobiDB-lite"/>
    </source>
</evidence>
<dbReference type="InterPro" id="IPR011989">
    <property type="entry name" value="ARM-like"/>
</dbReference>
<dbReference type="PROSITE" id="PS50082">
    <property type="entry name" value="WD_REPEATS_2"/>
    <property type="match status" value="2"/>
</dbReference>
<dbReference type="SUPFAM" id="SSF48371">
    <property type="entry name" value="ARM repeat"/>
    <property type="match status" value="1"/>
</dbReference>
<keyword evidence="4" id="KW-1185">Reference proteome</keyword>
<feature type="region of interest" description="Disordered" evidence="2">
    <location>
        <begin position="659"/>
        <end position="680"/>
    </location>
</feature>
<dbReference type="Gene3D" id="2.130.10.10">
    <property type="entry name" value="YVTN repeat-like/Quinoprotein amine dehydrogenase"/>
    <property type="match status" value="2"/>
</dbReference>
<dbReference type="SUPFAM" id="SSF50998">
    <property type="entry name" value="Quinoprotein alcohol dehydrogenase-like"/>
    <property type="match status" value="1"/>
</dbReference>
<evidence type="ECO:0000256" key="1">
    <source>
        <dbReference type="PROSITE-ProRule" id="PRU00221"/>
    </source>
</evidence>
<dbReference type="Pfam" id="PF00400">
    <property type="entry name" value="WD40"/>
    <property type="match status" value="1"/>
</dbReference>
<organism evidence="3 4">
    <name type="scientific">Podila minutissima</name>
    <dbReference type="NCBI Taxonomy" id="64525"/>
    <lineage>
        <taxon>Eukaryota</taxon>
        <taxon>Fungi</taxon>
        <taxon>Fungi incertae sedis</taxon>
        <taxon>Mucoromycota</taxon>
        <taxon>Mortierellomycotina</taxon>
        <taxon>Mortierellomycetes</taxon>
        <taxon>Mortierellales</taxon>
        <taxon>Mortierellaceae</taxon>
        <taxon>Podila</taxon>
    </lineage>
</organism>
<sequence length="731" mass="79467">MLNDTTIALGRVTHFLQVPEDVNSRIRKSVISIAEDHSIAVISIEEMSCIYLFGGYEHPLIAIQWRPPEDYIVLSHADGTAFVWQMQTGHLDRIVKGETAREIMADDRWGVCKISRDRSFASKQAFDCLTVPLLNSTYLPVLLVNLKYILNTLAPARPSDQPEGISAAKSPPISGASDLRNAHRQRIFSGHPRSSASKAKVSTTEQAPAPLSEKAQGCLNAAKAVLSLLVTESDAYSESIRKLLSLSEPVDKVTLGMKGAYGNISLQSPSAGDATGSWRISSTLTASKLIAILSLGKIIATAQNVDVDLDTWSSGYCRAVQDAVGTQFCPPSMSFLAKYWQDPQVEIQEAAKVVLLTTIERMSKTDIAALVKYWSAYLPASALPDTCSSQYMARSAIILGILGAENPDALSERVRKLVALSLTILLNDDLRISYKVASIDLLAQGFASWQPFIRADTVLKTLFAMAMDGQTNLNLVSRRARRAVAQIAVVNPALFVTTLTQEIMDCRRASERMGLLKLISVFTRKNPAVLHSGIPKLTEAIVKSLDPTIPNVRETILPVGTSVLLDLVQSFPQLDFHVGSQKLAVGTLEGAIIVYDLQTATRWQILEGHTKPVSAVSFSRDGKTIVSCSIKEGNVRLWHPNPGFFGMLMSGSGLWGGGGASGSANKTPASSGHSALPSLSSQQSSRTFDFALQESIVTGSEEYMLNHIKFEWTGDRVVKLSVYDHIMSFNV</sequence>
<dbReference type="InterPro" id="IPR049916">
    <property type="entry name" value="WDR72-like"/>
</dbReference>
<dbReference type="InterPro" id="IPR016024">
    <property type="entry name" value="ARM-type_fold"/>
</dbReference>
<evidence type="ECO:0000313" key="4">
    <source>
        <dbReference type="Proteomes" id="UP000696485"/>
    </source>
</evidence>
<gene>
    <name evidence="3" type="ORF">BG006_010099</name>
</gene>
<dbReference type="SMART" id="SM00320">
    <property type="entry name" value="WD40"/>
    <property type="match status" value="3"/>
</dbReference>
<keyword evidence="1" id="KW-0853">WD repeat</keyword>
<dbReference type="Proteomes" id="UP000696485">
    <property type="component" value="Unassembled WGS sequence"/>
</dbReference>
<evidence type="ECO:0000313" key="3">
    <source>
        <dbReference type="EMBL" id="KAF9326472.1"/>
    </source>
</evidence>
<name>A0A9P5SG79_9FUNG</name>
<dbReference type="GO" id="GO:0005737">
    <property type="term" value="C:cytoplasm"/>
    <property type="evidence" value="ECO:0007669"/>
    <property type="project" value="TreeGrafter"/>
</dbReference>
<protein>
    <recommendedName>
        <fullName evidence="5">WD40 repeat-like protein</fullName>
    </recommendedName>
</protein>
<feature type="repeat" description="WD" evidence="1">
    <location>
        <begin position="53"/>
        <end position="94"/>
    </location>
</feature>
<dbReference type="InterPro" id="IPR011047">
    <property type="entry name" value="Quinoprotein_ADH-like_sf"/>
</dbReference>
<dbReference type="PANTHER" id="PTHR44099:SF4">
    <property type="entry name" value="RABCONNECTIN-3B, ISOFORM A"/>
    <property type="match status" value="1"/>
</dbReference>
<evidence type="ECO:0008006" key="5">
    <source>
        <dbReference type="Google" id="ProtNLM"/>
    </source>
</evidence>
<feature type="region of interest" description="Disordered" evidence="2">
    <location>
        <begin position="189"/>
        <end position="209"/>
    </location>
</feature>
<dbReference type="InterPro" id="IPR001680">
    <property type="entry name" value="WD40_rpt"/>
</dbReference>
<dbReference type="PANTHER" id="PTHR44099">
    <property type="entry name" value="RABCONNECTIN-3B, ISOFORM A"/>
    <property type="match status" value="1"/>
</dbReference>